<organism evidence="2 3">
    <name type="scientific">Actinomadura litoris</name>
    <dbReference type="NCBI Taxonomy" id="2678616"/>
    <lineage>
        <taxon>Bacteria</taxon>
        <taxon>Bacillati</taxon>
        <taxon>Actinomycetota</taxon>
        <taxon>Actinomycetes</taxon>
        <taxon>Streptosporangiales</taxon>
        <taxon>Thermomonosporaceae</taxon>
        <taxon>Actinomadura</taxon>
    </lineage>
</organism>
<comment type="caution">
    <text evidence="2">The sequence shown here is derived from an EMBL/GenBank/DDBJ whole genome shotgun (WGS) entry which is preliminary data.</text>
</comment>
<evidence type="ECO:0000313" key="2">
    <source>
        <dbReference type="EMBL" id="MUN41049.1"/>
    </source>
</evidence>
<feature type="transmembrane region" description="Helical" evidence="1">
    <location>
        <begin position="88"/>
        <end position="114"/>
    </location>
</feature>
<accession>A0A7K1L9F3</accession>
<evidence type="ECO:0000313" key="3">
    <source>
        <dbReference type="Proteomes" id="UP000432015"/>
    </source>
</evidence>
<dbReference type="AlphaFoldDB" id="A0A7K1L9F3"/>
<keyword evidence="1" id="KW-0472">Membrane</keyword>
<keyword evidence="3" id="KW-1185">Reference proteome</keyword>
<proteinExistence type="predicted"/>
<gene>
    <name evidence="2" type="ORF">GNZ18_31260</name>
</gene>
<feature type="transmembrane region" description="Helical" evidence="1">
    <location>
        <begin position="12"/>
        <end position="33"/>
    </location>
</feature>
<keyword evidence="1" id="KW-1133">Transmembrane helix</keyword>
<sequence length="172" mass="18846">MRHRLAVIKNFYGAAPLHLLALAVCFALAGYATSQTLSAPHWPWIFVWFAGAVIGHDLVAFPLYALADRSLVRALRALHRSPAPTPPLVSAVNHVRLPALGAGLLLLLFLPVIIQRGRPSYTDATGRTQQDYLGHWWLVTAILFAVSAVVYALRLGRALHHRRAPGDDPTPL</sequence>
<dbReference type="EMBL" id="WOFH01000013">
    <property type="protein sequence ID" value="MUN41049.1"/>
    <property type="molecule type" value="Genomic_DNA"/>
</dbReference>
<keyword evidence="1" id="KW-0812">Transmembrane</keyword>
<dbReference type="Proteomes" id="UP000432015">
    <property type="component" value="Unassembled WGS sequence"/>
</dbReference>
<dbReference type="RefSeq" id="WP_156220242.1">
    <property type="nucleotide sequence ID" value="NZ_WOFH01000013.1"/>
</dbReference>
<feature type="transmembrane region" description="Helical" evidence="1">
    <location>
        <begin position="134"/>
        <end position="153"/>
    </location>
</feature>
<reference evidence="2 3" key="1">
    <citation type="submission" date="2019-11" db="EMBL/GenBank/DDBJ databases">
        <authorList>
            <person name="Cao P."/>
        </authorList>
    </citation>
    <scope>NUCLEOTIDE SEQUENCE [LARGE SCALE GENOMIC DNA]</scope>
    <source>
        <strain evidence="2 3">NEAU-AAG5</strain>
    </source>
</reference>
<name>A0A7K1L9F3_9ACTN</name>
<protein>
    <submittedName>
        <fullName evidence="2">Uncharacterized protein</fullName>
    </submittedName>
</protein>
<feature type="transmembrane region" description="Helical" evidence="1">
    <location>
        <begin position="45"/>
        <end position="67"/>
    </location>
</feature>
<evidence type="ECO:0000256" key="1">
    <source>
        <dbReference type="SAM" id="Phobius"/>
    </source>
</evidence>